<dbReference type="Gramene" id="PRQ44146">
    <property type="protein sequence ID" value="PRQ44146"/>
    <property type="gene ID" value="RchiOBHm_Chr3g0476011"/>
</dbReference>
<dbReference type="Gramene" id="PRQ19589">
    <property type="protein sequence ID" value="PRQ19589"/>
    <property type="gene ID" value="RchiOBHm_Chr7g0218821"/>
</dbReference>
<proteinExistence type="predicted"/>
<dbReference type="Proteomes" id="UP000238479">
    <property type="component" value="Chromosome 3"/>
</dbReference>
<dbReference type="AlphaFoldDB" id="A0A2P6RCK0"/>
<dbReference type="Proteomes" id="UP000238479">
    <property type="component" value="Chromosome 7"/>
</dbReference>
<organism evidence="2 3">
    <name type="scientific">Rosa chinensis</name>
    <name type="common">China rose</name>
    <dbReference type="NCBI Taxonomy" id="74649"/>
    <lineage>
        <taxon>Eukaryota</taxon>
        <taxon>Viridiplantae</taxon>
        <taxon>Streptophyta</taxon>
        <taxon>Embryophyta</taxon>
        <taxon>Tracheophyta</taxon>
        <taxon>Spermatophyta</taxon>
        <taxon>Magnoliopsida</taxon>
        <taxon>eudicotyledons</taxon>
        <taxon>Gunneridae</taxon>
        <taxon>Pentapetalae</taxon>
        <taxon>rosids</taxon>
        <taxon>fabids</taxon>
        <taxon>Rosales</taxon>
        <taxon>Rosaceae</taxon>
        <taxon>Rosoideae</taxon>
        <taxon>Rosoideae incertae sedis</taxon>
        <taxon>Rosa</taxon>
    </lineage>
</organism>
<dbReference type="EMBL" id="PDCK01000045">
    <property type="protein sequence ID" value="PRQ19589.1"/>
    <property type="molecule type" value="Genomic_DNA"/>
</dbReference>
<protein>
    <submittedName>
        <fullName evidence="2">Uncharacterized protein</fullName>
    </submittedName>
</protein>
<keyword evidence="3" id="KW-1185">Reference proteome</keyword>
<reference evidence="2 3" key="1">
    <citation type="journal article" date="2018" name="Nat. Genet.">
        <title>The Rosa genome provides new insights in the design of modern roses.</title>
        <authorList>
            <person name="Bendahmane M."/>
        </authorList>
    </citation>
    <scope>NUCLEOTIDE SEQUENCE [LARGE SCALE GENOMIC DNA]</scope>
    <source>
        <strain evidence="3">cv. Old Blush</strain>
    </source>
</reference>
<dbReference type="EMBL" id="PDCK01000041">
    <property type="protein sequence ID" value="PRQ44146.1"/>
    <property type="molecule type" value="Genomic_DNA"/>
</dbReference>
<gene>
    <name evidence="2" type="ORF">RchiOBHm_Chr3g0476011</name>
    <name evidence="1" type="ORF">RchiOBHm_Chr7g0218821</name>
</gene>
<sequence>MGIGFEEMERWVLDSKRWSDGYWNRSETMGTGSLIRWYKILFQCSNPKSSIINSGLMDSENCTGLLY</sequence>
<comment type="caution">
    <text evidence="2">The sequence shown here is derived from an EMBL/GenBank/DDBJ whole genome shotgun (WGS) entry which is preliminary data.</text>
</comment>
<evidence type="ECO:0000313" key="3">
    <source>
        <dbReference type="Proteomes" id="UP000238479"/>
    </source>
</evidence>
<accession>A0A2P6RCK0</accession>
<name>A0A2P6RCK0_ROSCH</name>
<evidence type="ECO:0000313" key="1">
    <source>
        <dbReference type="EMBL" id="PRQ19589.1"/>
    </source>
</evidence>
<evidence type="ECO:0000313" key="2">
    <source>
        <dbReference type="EMBL" id="PRQ44146.1"/>
    </source>
</evidence>